<evidence type="ECO:0000313" key="1">
    <source>
        <dbReference type="EMBL" id="CAN90883.1"/>
    </source>
</evidence>
<evidence type="ECO:0000313" key="2">
    <source>
        <dbReference type="Proteomes" id="UP000002139"/>
    </source>
</evidence>
<dbReference type="RefSeq" id="WP_012233361.1">
    <property type="nucleotide sequence ID" value="NC_010162.1"/>
</dbReference>
<keyword evidence="2" id="KW-1185">Reference proteome</keyword>
<gene>
    <name evidence="1" type="ordered locus">sce0726</name>
</gene>
<dbReference type="Pfam" id="PF06793">
    <property type="entry name" value="UPF0262"/>
    <property type="match status" value="1"/>
</dbReference>
<dbReference type="KEGG" id="scl:sce0726"/>
<dbReference type="OrthoDB" id="5508094at2"/>
<sequence length="168" mass="18628">MSSAPMPVHAIRIEERLWSSSSPLRRQEWRTLTTDIVSGEPPWPSREPCTLVAGCDDRDLRFVFTGSALSADTLALARAEVAPLVGEYVGLIQKLSGGDLYPAHIEPIDMAKRVLHDAGARRIGALLPDLSPSFETRRRFFSLVVSLLVDTTRLGPLPAHQHDPRRVR</sequence>
<dbReference type="Proteomes" id="UP000002139">
    <property type="component" value="Chromosome"/>
</dbReference>
<reference evidence="1 2" key="1">
    <citation type="journal article" date="2007" name="Nat. Biotechnol.">
        <title>Complete genome sequence of the myxobacterium Sorangium cellulosum.</title>
        <authorList>
            <person name="Schneiker S."/>
            <person name="Perlova O."/>
            <person name="Kaiser O."/>
            <person name="Gerth K."/>
            <person name="Alici A."/>
            <person name="Altmeyer M.O."/>
            <person name="Bartels D."/>
            <person name="Bekel T."/>
            <person name="Beyer S."/>
            <person name="Bode E."/>
            <person name="Bode H.B."/>
            <person name="Bolten C.J."/>
            <person name="Choudhuri J.V."/>
            <person name="Doss S."/>
            <person name="Elnakady Y.A."/>
            <person name="Frank B."/>
            <person name="Gaigalat L."/>
            <person name="Goesmann A."/>
            <person name="Groeger C."/>
            <person name="Gross F."/>
            <person name="Jelsbak L."/>
            <person name="Jelsbak L."/>
            <person name="Kalinowski J."/>
            <person name="Kegler C."/>
            <person name="Knauber T."/>
            <person name="Konietzny S."/>
            <person name="Kopp M."/>
            <person name="Krause L."/>
            <person name="Krug D."/>
            <person name="Linke B."/>
            <person name="Mahmud T."/>
            <person name="Martinez-Arias R."/>
            <person name="McHardy A.C."/>
            <person name="Merai M."/>
            <person name="Meyer F."/>
            <person name="Mormann S."/>
            <person name="Munoz-Dorado J."/>
            <person name="Perez J."/>
            <person name="Pradella S."/>
            <person name="Rachid S."/>
            <person name="Raddatz G."/>
            <person name="Rosenau F."/>
            <person name="Rueckert C."/>
            <person name="Sasse F."/>
            <person name="Scharfe M."/>
            <person name="Schuster S.C."/>
            <person name="Suen G."/>
            <person name="Treuner-Lange A."/>
            <person name="Velicer G.J."/>
            <person name="Vorholter F.-J."/>
            <person name="Weissman K.J."/>
            <person name="Welch R.D."/>
            <person name="Wenzel S.C."/>
            <person name="Whitworth D.E."/>
            <person name="Wilhelm S."/>
            <person name="Wittmann C."/>
            <person name="Bloecker H."/>
            <person name="Puehler A."/>
            <person name="Mueller R."/>
        </authorList>
    </citation>
    <scope>NUCLEOTIDE SEQUENCE [LARGE SCALE GENOMIC DNA]</scope>
    <source>
        <strain evidence="2">So ce56</strain>
    </source>
</reference>
<accession>A9ENP2</accession>
<name>A9ENP2_SORC5</name>
<organism evidence="1 2">
    <name type="scientific">Sorangium cellulosum (strain So ce56)</name>
    <name type="common">Polyangium cellulosum (strain So ce56)</name>
    <dbReference type="NCBI Taxonomy" id="448385"/>
    <lineage>
        <taxon>Bacteria</taxon>
        <taxon>Pseudomonadati</taxon>
        <taxon>Myxococcota</taxon>
        <taxon>Polyangia</taxon>
        <taxon>Polyangiales</taxon>
        <taxon>Polyangiaceae</taxon>
        <taxon>Sorangium</taxon>
    </lineage>
</organism>
<dbReference type="AlphaFoldDB" id="A9ENP2"/>
<proteinExistence type="predicted"/>
<protein>
    <submittedName>
        <fullName evidence="1">Uncharacterized protein</fullName>
    </submittedName>
</protein>
<dbReference type="InterPro" id="IPR008321">
    <property type="entry name" value="UCP032146"/>
</dbReference>
<dbReference type="EMBL" id="AM746676">
    <property type="protein sequence ID" value="CAN90883.1"/>
    <property type="molecule type" value="Genomic_DNA"/>
</dbReference>
<dbReference type="HOGENOM" id="CLU_1585399_0_0_7"/>
<dbReference type="STRING" id="448385.sce0726"/>